<gene>
    <name evidence="2" type="ORF">OSTQU699_LOCUS577</name>
</gene>
<evidence type="ECO:0000313" key="2">
    <source>
        <dbReference type="EMBL" id="CAD7695216.1"/>
    </source>
</evidence>
<organism evidence="2 3">
    <name type="scientific">Ostreobium quekettii</name>
    <dbReference type="NCBI Taxonomy" id="121088"/>
    <lineage>
        <taxon>Eukaryota</taxon>
        <taxon>Viridiplantae</taxon>
        <taxon>Chlorophyta</taxon>
        <taxon>core chlorophytes</taxon>
        <taxon>Ulvophyceae</taxon>
        <taxon>TCBD clade</taxon>
        <taxon>Bryopsidales</taxon>
        <taxon>Ostreobineae</taxon>
        <taxon>Ostreobiaceae</taxon>
        <taxon>Ostreobium</taxon>
    </lineage>
</organism>
<dbReference type="Proteomes" id="UP000708148">
    <property type="component" value="Unassembled WGS sequence"/>
</dbReference>
<keyword evidence="3" id="KW-1185">Reference proteome</keyword>
<feature type="region of interest" description="Disordered" evidence="1">
    <location>
        <begin position="329"/>
        <end position="368"/>
    </location>
</feature>
<comment type="caution">
    <text evidence="2">The sequence shown here is derived from an EMBL/GenBank/DDBJ whole genome shotgun (WGS) entry which is preliminary data.</text>
</comment>
<dbReference type="AlphaFoldDB" id="A0A8S1ILB0"/>
<name>A0A8S1ILB0_9CHLO</name>
<dbReference type="EMBL" id="CAJHUC010000319">
    <property type="protein sequence ID" value="CAD7695216.1"/>
    <property type="molecule type" value="Genomic_DNA"/>
</dbReference>
<accession>A0A8S1ILB0</accession>
<feature type="region of interest" description="Disordered" evidence="1">
    <location>
        <begin position="163"/>
        <end position="275"/>
    </location>
</feature>
<feature type="region of interest" description="Disordered" evidence="1">
    <location>
        <begin position="134"/>
        <end position="153"/>
    </location>
</feature>
<protein>
    <submittedName>
        <fullName evidence="2">Uncharacterized protein</fullName>
    </submittedName>
</protein>
<feature type="compositionally biased region" description="Basic and acidic residues" evidence="1">
    <location>
        <begin position="134"/>
        <end position="143"/>
    </location>
</feature>
<feature type="compositionally biased region" description="Basic and acidic residues" evidence="1">
    <location>
        <begin position="261"/>
        <end position="275"/>
    </location>
</feature>
<reference evidence="2" key="1">
    <citation type="submission" date="2020-12" db="EMBL/GenBank/DDBJ databases">
        <authorList>
            <person name="Iha C."/>
        </authorList>
    </citation>
    <scope>NUCLEOTIDE SEQUENCE</scope>
</reference>
<sequence length="368" mass="39132">MAETLPSPFHTQEDSAILVDEPIARPRCTLLELPGFRSMEVNRSTPRREARPPGMGGIEEDRYRSLEALWDARWGLAIHATGRGSITQTACHTGASPGFIRRLSDRLWLWRLAPAAGACNRGPDAVQRREQFRTDGGKADAEKGCQNSHSELGVDVQSSLESLPGFRSGGIAREASRGAGPGSDASESCGGSGSWAGGRAPSSAMSMTSSGSSGLASLGEWEERRGLACGGTGEPPCDSASDAGTPIKGERAGEGGGGTAQEEKMRGRAKAPDYEAVKERWERAWHGSEEPGESQPRIQASGSFGALQKSFKAIRSFVDDGLGLLLRKMPSKAESTESHGSHKQKPFMPAPLHPVSSAHKIHSNVYDD</sequence>
<evidence type="ECO:0000313" key="3">
    <source>
        <dbReference type="Proteomes" id="UP000708148"/>
    </source>
</evidence>
<evidence type="ECO:0000256" key="1">
    <source>
        <dbReference type="SAM" id="MobiDB-lite"/>
    </source>
</evidence>
<proteinExistence type="predicted"/>
<feature type="compositionally biased region" description="Low complexity" evidence="1">
    <location>
        <begin position="202"/>
        <end position="218"/>
    </location>
</feature>